<dbReference type="Proteomes" id="UP000288547">
    <property type="component" value="Unassembled WGS sequence"/>
</dbReference>
<sequence length="158" mass="16002">MTTSRGIAEQSTHHRPPLKLARGRLVAVALIGSLGIAACSSTPPCDPAVTSAPVPQEGVLFGVNLDWGRETLAEYADASGSAPAVAVSFSDFPFASTDRENVLAAADQVASVGGTLLLTLEPVDGLEAVTDDALDELSDVLGEANAAGAPSSSASRTR</sequence>
<reference evidence="1 2" key="1">
    <citation type="submission" date="2018-12" db="EMBL/GenBank/DDBJ databases">
        <authorList>
            <person name="Li F."/>
        </authorList>
    </citation>
    <scope>NUCLEOTIDE SEQUENCE [LARGE SCALE GENOMIC DNA]</scope>
    <source>
        <strain evidence="1 2">11W25H-1</strain>
    </source>
</reference>
<name>A0A444PWZ4_9MICO</name>
<keyword evidence="2" id="KW-1185">Reference proteome</keyword>
<dbReference type="RefSeq" id="WP_128493255.1">
    <property type="nucleotide sequence ID" value="NZ_RZNB01000001.1"/>
</dbReference>
<evidence type="ECO:0000313" key="1">
    <source>
        <dbReference type="EMBL" id="RWZ52412.1"/>
    </source>
</evidence>
<evidence type="ECO:0000313" key="2">
    <source>
        <dbReference type="Proteomes" id="UP000288547"/>
    </source>
</evidence>
<proteinExistence type="predicted"/>
<gene>
    <name evidence="1" type="ORF">ELQ90_00130</name>
</gene>
<dbReference type="EMBL" id="RZNB01000001">
    <property type="protein sequence ID" value="RWZ52412.1"/>
    <property type="molecule type" value="Genomic_DNA"/>
</dbReference>
<organism evidence="1 2">
    <name type="scientific">Labedella phragmitis</name>
    <dbReference type="NCBI Taxonomy" id="2498849"/>
    <lineage>
        <taxon>Bacteria</taxon>
        <taxon>Bacillati</taxon>
        <taxon>Actinomycetota</taxon>
        <taxon>Actinomycetes</taxon>
        <taxon>Micrococcales</taxon>
        <taxon>Microbacteriaceae</taxon>
        <taxon>Labedella</taxon>
    </lineage>
</organism>
<protein>
    <submittedName>
        <fullName evidence="1">Uncharacterized protein</fullName>
    </submittedName>
</protein>
<accession>A0A444PWZ4</accession>
<dbReference type="AlphaFoldDB" id="A0A444PWZ4"/>
<dbReference type="OrthoDB" id="9816550at2"/>
<comment type="caution">
    <text evidence="1">The sequence shown here is derived from an EMBL/GenBank/DDBJ whole genome shotgun (WGS) entry which is preliminary data.</text>
</comment>